<dbReference type="InterPro" id="IPR049821">
    <property type="entry name" value="PolIIIA_DnaE1_PHP"/>
</dbReference>
<evidence type="ECO:0000256" key="3">
    <source>
        <dbReference type="ARBA" id="ARBA00019114"/>
    </source>
</evidence>
<dbReference type="InterPro" id="IPR012340">
    <property type="entry name" value="NA-bd_OB-fold"/>
</dbReference>
<evidence type="ECO:0000256" key="4">
    <source>
        <dbReference type="ARBA" id="ARBA00022490"/>
    </source>
</evidence>
<evidence type="ECO:0000256" key="7">
    <source>
        <dbReference type="ARBA" id="ARBA00022705"/>
    </source>
</evidence>
<dbReference type="Gene3D" id="1.10.150.870">
    <property type="match status" value="1"/>
</dbReference>
<evidence type="ECO:0000256" key="6">
    <source>
        <dbReference type="ARBA" id="ARBA00022695"/>
    </source>
</evidence>
<dbReference type="GO" id="GO:0008408">
    <property type="term" value="F:3'-5' exonuclease activity"/>
    <property type="evidence" value="ECO:0007669"/>
    <property type="project" value="InterPro"/>
</dbReference>
<dbReference type="InterPro" id="IPR029460">
    <property type="entry name" value="DNAPol_HHH"/>
</dbReference>
<dbReference type="Proteomes" id="UP000254771">
    <property type="component" value="Unassembled WGS sequence"/>
</dbReference>
<accession>A0A370DRY6</accession>
<dbReference type="InterPro" id="IPR004365">
    <property type="entry name" value="NA-bd_OB_tRNA"/>
</dbReference>
<dbReference type="NCBIfam" id="TIGR00594">
    <property type="entry name" value="polc"/>
    <property type="match status" value="1"/>
</dbReference>
<dbReference type="NCBIfam" id="NF004226">
    <property type="entry name" value="PRK05673.1"/>
    <property type="match status" value="1"/>
</dbReference>
<dbReference type="FunFam" id="1.10.150.870:FF:000001">
    <property type="entry name" value="DNA polymerase III subunit alpha"/>
    <property type="match status" value="1"/>
</dbReference>
<organism evidence="11 12">
    <name type="scientific">endosymbiont of Escarpia spicata</name>
    <dbReference type="NCBI Taxonomy" id="2200908"/>
    <lineage>
        <taxon>Bacteria</taxon>
        <taxon>Pseudomonadati</taxon>
        <taxon>Pseudomonadota</taxon>
        <taxon>Gammaproteobacteria</taxon>
        <taxon>sulfur-oxidizing symbionts</taxon>
    </lineage>
</organism>
<reference evidence="11 12" key="1">
    <citation type="journal article" date="2018" name="ISME J.">
        <title>Endosymbiont genomes yield clues of tubeworm success.</title>
        <authorList>
            <person name="Li Y."/>
            <person name="Liles M.R."/>
            <person name="Halanych K.M."/>
        </authorList>
    </citation>
    <scope>NUCLEOTIDE SEQUENCE [LARGE SCALE GENOMIC DNA]</scope>
    <source>
        <strain evidence="11">A1462</strain>
    </source>
</reference>
<dbReference type="InterPro" id="IPR004805">
    <property type="entry name" value="DnaE2/DnaE/PolC"/>
</dbReference>
<sequence>MEPAFIHLRVHSEYSLVDGLVRVKPLVAKLAEMGMPAVALTDQCNMFALVRFYQAALGAGLKPITGVDVWIRNSEDANTPFRLLLLVQNQVGYNNLTRLVSRSYREGQHLGRPMLEREWLEGNADGLIALSGGREGDLGRALLAGNEEEAQCLLAGWLGLFGDRYYLELTRTGRLEEESCLHASVALAEKFDVPVVATNDVRFLSPEDFEAHEVRVCIHDGRTLDDPRRPRLYNEQQYLRSSEEMQTLFADIPEALENSVEIARRCNIELTLGKNYLPDFPIPEGMTIDEYFAAESQKGLEWRLEQIFDATAAEFSNQRKVYDERLQIELGVINNMGFPGYFLIVADFIQWAKDNDIPVGPGRGSGAGSLAAYALKITDLDPIEHELLFERFLNPERVSMPDFDVDFCMDKRDRVIDYVARTYGRDSVSQIITYGSMAAKAVVRDVGRVLGHPYGFTDRVAKMVPFEIGMTLKKALEESEDLKQAYETDEEVTELIKMARKLEGCARNAGKHAGGVVISPGLLTDFTPLYCEASGEGLVTQFDKDDVEKVGLVKFDFLGLRTLTIVDWALKTVNAGRAEIGEEPIDITAIDMADEAAFKLLLSAETTAIFQLESRGMKELVKKLKPDCFDDITALVALFRPGPLQSGMVDNFIARKHGKEKISYPDANYQHESLKPILDATYGVILYQEQVMQIAQVLAGYSLGGADMLRRAMGKKKPEEMAKQRAVFKEGAEKNGVDPDLAMKIFDLVEKFAGYGFNKSHSAAYALVSYQTMWLKAHYPAAFMAAVCSADMDNTDKVVPLIEECRRMKLKVEPPQVNISEYKFTIDGENKVVYGLGAIKGVGESAIECIIQERKDNGAYKDIFEYCRRIDLKRVNRRVLESLVRAGALDGLGANRATLMMQLPLALKMAEQHHADLARGQNDLFGMGDPQPATANEPQVVPDDVEEWEDEQRLQGEKETLGLYLTGHPIDRYEAELRQIAGTSIADLSLDSGSGNGGGGRRRGVPVVVAGLVVQTSHRQTQRGYMGTLLLDDRSGRIEATLFNETYESYRDLLAADRILVVSGSLNYDEYRGGLSIRVDNVLAFEQARALYAGHLGLNVQLNGSDAGSFCHELQQLLSPFTGGTTGIKLHYRSARAEGDIVLGQEWRVNPVDELLRRLERFLGKGSVSVVYNRRSR</sequence>
<dbReference type="GO" id="GO:0005737">
    <property type="term" value="C:cytoplasm"/>
    <property type="evidence" value="ECO:0007669"/>
    <property type="project" value="UniProtKB-SubCell"/>
</dbReference>
<dbReference type="Pfam" id="PF07733">
    <property type="entry name" value="DNA_pol3_alpha"/>
    <property type="match status" value="1"/>
</dbReference>
<name>A0A370DRY6_9GAMM</name>
<dbReference type="PANTHER" id="PTHR32294">
    <property type="entry name" value="DNA POLYMERASE III SUBUNIT ALPHA"/>
    <property type="match status" value="1"/>
</dbReference>
<dbReference type="Gene3D" id="2.40.50.140">
    <property type="entry name" value="Nucleic acid-binding proteins"/>
    <property type="match status" value="1"/>
</dbReference>
<dbReference type="InterPro" id="IPR041931">
    <property type="entry name" value="DNA_pol3_alpha_thumb_dom"/>
</dbReference>
<dbReference type="Pfam" id="PF02811">
    <property type="entry name" value="PHP"/>
    <property type="match status" value="1"/>
</dbReference>
<dbReference type="GO" id="GO:0006260">
    <property type="term" value="P:DNA replication"/>
    <property type="evidence" value="ECO:0007669"/>
    <property type="project" value="UniProtKB-KW"/>
</dbReference>
<dbReference type="GO" id="GO:0003676">
    <property type="term" value="F:nucleic acid binding"/>
    <property type="evidence" value="ECO:0007669"/>
    <property type="project" value="InterPro"/>
</dbReference>
<keyword evidence="7" id="KW-0235">DNA replication</keyword>
<evidence type="ECO:0000313" key="11">
    <source>
        <dbReference type="EMBL" id="RDH87087.1"/>
    </source>
</evidence>
<dbReference type="EC" id="2.7.7.7" evidence="2"/>
<evidence type="ECO:0000256" key="1">
    <source>
        <dbReference type="ARBA" id="ARBA00004496"/>
    </source>
</evidence>
<keyword evidence="8" id="KW-0239">DNA-directed DNA polymerase</keyword>
<dbReference type="InterPro" id="IPR040982">
    <property type="entry name" value="DNA_pol3_finger"/>
</dbReference>
<dbReference type="PANTHER" id="PTHR32294:SF0">
    <property type="entry name" value="DNA POLYMERASE III SUBUNIT ALPHA"/>
    <property type="match status" value="1"/>
</dbReference>
<dbReference type="Pfam" id="PF17657">
    <property type="entry name" value="DNA_pol3_finger"/>
    <property type="match status" value="1"/>
</dbReference>
<protein>
    <recommendedName>
        <fullName evidence="3">DNA polymerase III subunit alpha</fullName>
        <ecNumber evidence="2">2.7.7.7</ecNumber>
    </recommendedName>
</protein>
<proteinExistence type="predicted"/>
<comment type="catalytic activity">
    <reaction evidence="9">
        <text>DNA(n) + a 2'-deoxyribonucleoside 5'-triphosphate = DNA(n+1) + diphosphate</text>
        <dbReference type="Rhea" id="RHEA:22508"/>
        <dbReference type="Rhea" id="RHEA-COMP:17339"/>
        <dbReference type="Rhea" id="RHEA-COMP:17340"/>
        <dbReference type="ChEBI" id="CHEBI:33019"/>
        <dbReference type="ChEBI" id="CHEBI:61560"/>
        <dbReference type="ChEBI" id="CHEBI:173112"/>
        <dbReference type="EC" id="2.7.7.7"/>
    </reaction>
</comment>
<comment type="caution">
    <text evidence="11">The sequence shown here is derived from an EMBL/GenBank/DDBJ whole genome shotgun (WGS) entry which is preliminary data.</text>
</comment>
<dbReference type="AlphaFoldDB" id="A0A370DRY6"/>
<dbReference type="SMART" id="SM00481">
    <property type="entry name" value="POLIIIAc"/>
    <property type="match status" value="1"/>
</dbReference>
<dbReference type="CDD" id="cd07433">
    <property type="entry name" value="PHP_PolIIIA_DnaE1"/>
    <property type="match status" value="1"/>
</dbReference>
<dbReference type="EMBL" id="QFXE01000007">
    <property type="protein sequence ID" value="RDH87087.1"/>
    <property type="molecule type" value="Genomic_DNA"/>
</dbReference>
<keyword evidence="6" id="KW-0548">Nucleotidyltransferase</keyword>
<dbReference type="Gene3D" id="3.20.20.140">
    <property type="entry name" value="Metal-dependent hydrolases"/>
    <property type="match status" value="1"/>
</dbReference>
<dbReference type="InterPro" id="IPR004013">
    <property type="entry name" value="PHP_dom"/>
</dbReference>
<evidence type="ECO:0000256" key="2">
    <source>
        <dbReference type="ARBA" id="ARBA00012417"/>
    </source>
</evidence>
<evidence type="ECO:0000259" key="10">
    <source>
        <dbReference type="SMART" id="SM00481"/>
    </source>
</evidence>
<keyword evidence="12" id="KW-1185">Reference proteome</keyword>
<evidence type="ECO:0000256" key="5">
    <source>
        <dbReference type="ARBA" id="ARBA00022679"/>
    </source>
</evidence>
<dbReference type="FunFam" id="1.10.10.1600:FF:000001">
    <property type="entry name" value="DNA polymerase III subunit alpha"/>
    <property type="match status" value="1"/>
</dbReference>
<dbReference type="InterPro" id="IPR048472">
    <property type="entry name" value="DNA_pol_IIIA_C"/>
</dbReference>
<dbReference type="InterPro" id="IPR011708">
    <property type="entry name" value="DNA_pol3_alpha_NTPase_dom"/>
</dbReference>
<dbReference type="Pfam" id="PF01336">
    <property type="entry name" value="tRNA_anti-codon"/>
    <property type="match status" value="1"/>
</dbReference>
<dbReference type="InterPro" id="IPR003141">
    <property type="entry name" value="Pol/His_phosphatase_N"/>
</dbReference>
<comment type="subcellular location">
    <subcellularLocation>
        <location evidence="1">Cytoplasm</location>
    </subcellularLocation>
</comment>
<dbReference type="Pfam" id="PF14579">
    <property type="entry name" value="HHH_6"/>
    <property type="match status" value="1"/>
</dbReference>
<dbReference type="CDD" id="cd04485">
    <property type="entry name" value="DnaE_OBF"/>
    <property type="match status" value="1"/>
</dbReference>
<feature type="domain" description="Polymerase/histidinol phosphatase N-terminal" evidence="10">
    <location>
        <begin position="6"/>
        <end position="73"/>
    </location>
</feature>
<evidence type="ECO:0000256" key="9">
    <source>
        <dbReference type="ARBA" id="ARBA00049244"/>
    </source>
</evidence>
<dbReference type="Pfam" id="PF20914">
    <property type="entry name" value="DNA_pol_IIIA_C"/>
    <property type="match status" value="1"/>
</dbReference>
<gene>
    <name evidence="11" type="ORF">DIZ78_06250</name>
</gene>
<dbReference type="GO" id="GO:0003887">
    <property type="term" value="F:DNA-directed DNA polymerase activity"/>
    <property type="evidence" value="ECO:0007669"/>
    <property type="project" value="UniProtKB-KW"/>
</dbReference>
<evidence type="ECO:0000313" key="12">
    <source>
        <dbReference type="Proteomes" id="UP000254771"/>
    </source>
</evidence>
<keyword evidence="5" id="KW-0808">Transferase</keyword>
<dbReference type="InterPro" id="IPR016195">
    <property type="entry name" value="Pol/histidinol_Pase-like"/>
</dbReference>
<dbReference type="SUPFAM" id="SSF89550">
    <property type="entry name" value="PHP domain-like"/>
    <property type="match status" value="1"/>
</dbReference>
<dbReference type="Gene3D" id="1.10.10.1600">
    <property type="entry name" value="Bacterial DNA polymerase III alpha subunit, thumb domain"/>
    <property type="match status" value="1"/>
</dbReference>
<keyword evidence="4" id="KW-0963">Cytoplasm</keyword>
<evidence type="ECO:0000256" key="8">
    <source>
        <dbReference type="ARBA" id="ARBA00022932"/>
    </source>
</evidence>